<name>A0A7G9L7D4_9FLAO</name>
<dbReference type="AlphaFoldDB" id="A0A7G9L7D4"/>
<proteinExistence type="predicted"/>
<dbReference type="RefSeq" id="WP_187481464.1">
    <property type="nucleotide sequence ID" value="NZ_CP060695.1"/>
</dbReference>
<reference evidence="1 2" key="1">
    <citation type="submission" date="2020-08" db="EMBL/GenBank/DDBJ databases">
        <title>Polaribacter sp. L12M9 isolated from gut of the Korean scallop.</title>
        <authorList>
            <person name="Jeong Y.S."/>
        </authorList>
    </citation>
    <scope>NUCLEOTIDE SEQUENCE [LARGE SCALE GENOMIC DNA]</scope>
    <source>
        <strain evidence="1 2">L12M9</strain>
    </source>
</reference>
<evidence type="ECO:0000313" key="2">
    <source>
        <dbReference type="Proteomes" id="UP000515808"/>
    </source>
</evidence>
<sequence>MKKEKTISNGKLEKKSQSIIPKSDFNNVLDNLLIFKSQKELEKTFGIENIKTETTGNIDSESENYYTVLFPNTKNEILFFWKNEKELKILDFIKISEKNVRWLTKDDLRIGLRLKDLEKINKKTFTFYNFESELLSGKIDWDNGFLSNRNVSGKLSPPKFEDPHYSTQLDKASFEGFSKLKKIHNSSRFLTSYDIYLSEIKVWNK</sequence>
<organism evidence="1 2">
    <name type="scientific">Polaribacter pectinis</name>
    <dbReference type="NCBI Taxonomy" id="2738844"/>
    <lineage>
        <taxon>Bacteria</taxon>
        <taxon>Pseudomonadati</taxon>
        <taxon>Bacteroidota</taxon>
        <taxon>Flavobacteriia</taxon>
        <taxon>Flavobacteriales</taxon>
        <taxon>Flavobacteriaceae</taxon>
    </lineage>
</organism>
<keyword evidence="2" id="KW-1185">Reference proteome</keyword>
<dbReference type="EMBL" id="CP060695">
    <property type="protein sequence ID" value="QNM84533.1"/>
    <property type="molecule type" value="Genomic_DNA"/>
</dbReference>
<protein>
    <submittedName>
        <fullName evidence="1">Uncharacterized protein</fullName>
    </submittedName>
</protein>
<evidence type="ECO:0000313" key="1">
    <source>
        <dbReference type="EMBL" id="QNM84533.1"/>
    </source>
</evidence>
<accession>A0A7G9L7D4</accession>
<dbReference type="Proteomes" id="UP000515808">
    <property type="component" value="Chromosome"/>
</dbReference>
<gene>
    <name evidence="1" type="ORF">H9W90_10025</name>
</gene>
<dbReference type="KEGG" id="ppec:H9W90_10025"/>